<feature type="region of interest" description="Disordered" evidence="1">
    <location>
        <begin position="1"/>
        <end position="37"/>
    </location>
</feature>
<dbReference type="InterPro" id="IPR013264">
    <property type="entry name" value="DNAG_N"/>
</dbReference>
<dbReference type="Gene3D" id="3.40.1360.10">
    <property type="match status" value="1"/>
</dbReference>
<organism evidence="3 4">
    <name type="scientific">Saccharibacter floricola DSM 15669</name>
    <dbReference type="NCBI Taxonomy" id="1123227"/>
    <lineage>
        <taxon>Bacteria</taxon>
        <taxon>Pseudomonadati</taxon>
        <taxon>Pseudomonadota</taxon>
        <taxon>Alphaproteobacteria</taxon>
        <taxon>Acetobacterales</taxon>
        <taxon>Acetobacteraceae</taxon>
        <taxon>Saccharibacter</taxon>
    </lineage>
</organism>
<dbReference type="PROSITE" id="PS50880">
    <property type="entry name" value="TOPRIM"/>
    <property type="match status" value="1"/>
</dbReference>
<evidence type="ECO:0000313" key="4">
    <source>
        <dbReference type="Proteomes" id="UP001062901"/>
    </source>
</evidence>
<dbReference type="PANTHER" id="PTHR30313:SF2">
    <property type="entry name" value="DNA PRIMASE"/>
    <property type="match status" value="1"/>
</dbReference>
<sequence length="545" mass="60875">MQSDGSSFPEAVEKLASEAGMEIPKDDPQQEEKARERQSLYDVLARVQELYRQNLYTAEGREGLAYLTRRGLREETLERFGLGWSGDGRSLVAALRADGITVEQLAQVGLMRLGEAGHPRGELFFNRVTFPIRDRKGRVISFGGRILGDGQPKYLNGPETPLFSKRRTLFNLDHATQAVRKGAELVVVEGYMDAIALDQAGLQGAVAPLGTALGEEQLELLWRLTPRPIICLDGDQAGQRAALRVCEVALPLLSAEKSLSFCRLSEGDDPDSFVQREGATAMAERFAHARPMVEELFNLLSVREVNPGPEQRAALRERLIALSRQIPERNLASEYRSTFLDLFFERFRRHKGKRGARSPGRVSTGPREPRSVAEGAVERLNVLTVLIVCHPAILPHIEQAYTQLMLPDTLNDVREAVLEWADQSEELTAENCQKWMQEHGLGEVLSSLIDGPLPRTLRSARSDDDMLKVDVLESWWHFYALVNFASFEREVQQSVEDVLMAAYSKSSDSSEGERFPVSILARMKVVEALKRGEQPELDEGTDAPP</sequence>
<dbReference type="Gene3D" id="3.90.980.10">
    <property type="entry name" value="DNA primase, catalytic core, N-terminal domain"/>
    <property type="match status" value="1"/>
</dbReference>
<dbReference type="EMBL" id="BAQD01000005">
    <property type="protein sequence ID" value="GBQ05606.1"/>
    <property type="molecule type" value="Genomic_DNA"/>
</dbReference>
<feature type="compositionally biased region" description="Basic and acidic residues" evidence="1">
    <location>
        <begin position="23"/>
        <end position="37"/>
    </location>
</feature>
<gene>
    <name evidence="3" type="ORF">AA15669_0542</name>
</gene>
<proteinExistence type="predicted"/>
<dbReference type="Proteomes" id="UP001062901">
    <property type="component" value="Unassembled WGS sequence"/>
</dbReference>
<keyword evidence="4" id="KW-1185">Reference proteome</keyword>
<dbReference type="InterPro" id="IPR037068">
    <property type="entry name" value="DNA_primase_core_N_sf"/>
</dbReference>
<feature type="domain" description="Toprim" evidence="2">
    <location>
        <begin position="183"/>
        <end position="265"/>
    </location>
</feature>
<accession>A0ABQ0NX68</accession>
<dbReference type="NCBIfam" id="TIGR01391">
    <property type="entry name" value="dnaG"/>
    <property type="match status" value="1"/>
</dbReference>
<protein>
    <submittedName>
        <fullName evidence="3">DNA primase</fullName>
    </submittedName>
</protein>
<evidence type="ECO:0000313" key="3">
    <source>
        <dbReference type="EMBL" id="GBQ05606.1"/>
    </source>
</evidence>
<dbReference type="InterPro" id="IPR006171">
    <property type="entry name" value="TOPRIM_dom"/>
</dbReference>
<reference evidence="3" key="1">
    <citation type="submission" date="2013-04" db="EMBL/GenBank/DDBJ databases">
        <title>The genome sequencing project of 58 acetic acid bacteria.</title>
        <authorList>
            <person name="Okamoto-Kainuma A."/>
            <person name="Ishikawa M."/>
            <person name="Umino S."/>
            <person name="Koizumi Y."/>
            <person name="Shiwa Y."/>
            <person name="Yoshikawa H."/>
            <person name="Matsutani M."/>
            <person name="Matsushita K."/>
        </authorList>
    </citation>
    <scope>NUCLEOTIDE SEQUENCE</scope>
    <source>
        <strain evidence="3">DSM 15669</strain>
    </source>
</reference>
<dbReference type="Pfam" id="PF13662">
    <property type="entry name" value="Toprim_4"/>
    <property type="match status" value="1"/>
</dbReference>
<evidence type="ECO:0000256" key="1">
    <source>
        <dbReference type="SAM" id="MobiDB-lite"/>
    </source>
</evidence>
<dbReference type="SMART" id="SM00493">
    <property type="entry name" value="TOPRIM"/>
    <property type="match status" value="1"/>
</dbReference>
<dbReference type="SUPFAM" id="SSF56731">
    <property type="entry name" value="DNA primase core"/>
    <property type="match status" value="1"/>
</dbReference>
<dbReference type="PANTHER" id="PTHR30313">
    <property type="entry name" value="DNA PRIMASE"/>
    <property type="match status" value="1"/>
</dbReference>
<dbReference type="Pfam" id="PF08275">
    <property type="entry name" value="DNAG_N"/>
    <property type="match status" value="1"/>
</dbReference>
<dbReference type="InterPro" id="IPR050219">
    <property type="entry name" value="DnaG_primase"/>
</dbReference>
<evidence type="ECO:0000259" key="2">
    <source>
        <dbReference type="PROSITE" id="PS50880"/>
    </source>
</evidence>
<dbReference type="CDD" id="cd03364">
    <property type="entry name" value="TOPRIM_DnaG_primases"/>
    <property type="match status" value="1"/>
</dbReference>
<dbReference type="InterPro" id="IPR034151">
    <property type="entry name" value="TOPRIM_DnaG_bac"/>
</dbReference>
<comment type="caution">
    <text evidence="3">The sequence shown here is derived from an EMBL/GenBank/DDBJ whole genome shotgun (WGS) entry which is preliminary data.</text>
</comment>
<name>A0ABQ0NX68_9PROT</name>
<dbReference type="InterPro" id="IPR006295">
    <property type="entry name" value="DNA_primase_DnaG"/>
</dbReference>